<keyword evidence="6" id="KW-1185">Reference proteome</keyword>
<dbReference type="Pfam" id="PF08386">
    <property type="entry name" value="Abhydrolase_4"/>
    <property type="match status" value="1"/>
</dbReference>
<dbReference type="PANTHER" id="PTHR43248:SF25">
    <property type="entry name" value="AB HYDROLASE-1 DOMAIN-CONTAINING PROTEIN-RELATED"/>
    <property type="match status" value="1"/>
</dbReference>
<dbReference type="InterPro" id="IPR029058">
    <property type="entry name" value="AB_hydrolase_fold"/>
</dbReference>
<proteinExistence type="inferred from homology"/>
<comment type="similarity">
    <text evidence="1">Belongs to the peptidase S33 family.</text>
</comment>
<protein>
    <submittedName>
        <fullName evidence="5">Uncharacterized protein</fullName>
    </submittedName>
</protein>
<dbReference type="AlphaFoldDB" id="A0A4S4MSA0"/>
<dbReference type="Pfam" id="PF00561">
    <property type="entry name" value="Abhydrolase_1"/>
    <property type="match status" value="1"/>
</dbReference>
<gene>
    <name evidence="5" type="ORF">EUX98_g5998</name>
</gene>
<comment type="caution">
    <text evidence="5">The sequence shown here is derived from an EMBL/GenBank/DDBJ whole genome shotgun (WGS) entry which is preliminary data.</text>
</comment>
<keyword evidence="2" id="KW-0378">Hydrolase</keyword>
<organism evidence="5 6">
    <name type="scientific">Antrodiella citrinella</name>
    <dbReference type="NCBI Taxonomy" id="2447956"/>
    <lineage>
        <taxon>Eukaryota</taxon>
        <taxon>Fungi</taxon>
        <taxon>Dikarya</taxon>
        <taxon>Basidiomycota</taxon>
        <taxon>Agaricomycotina</taxon>
        <taxon>Agaricomycetes</taxon>
        <taxon>Polyporales</taxon>
        <taxon>Steccherinaceae</taxon>
        <taxon>Antrodiella</taxon>
    </lineage>
</organism>
<dbReference type="EMBL" id="SGPM01000195">
    <property type="protein sequence ID" value="THH28198.1"/>
    <property type="molecule type" value="Genomic_DNA"/>
</dbReference>
<dbReference type="Proteomes" id="UP000308730">
    <property type="component" value="Unassembled WGS sequence"/>
</dbReference>
<feature type="domain" description="AB hydrolase-1" evidence="3">
    <location>
        <begin position="18"/>
        <end position="174"/>
    </location>
</feature>
<dbReference type="InterPro" id="IPR000073">
    <property type="entry name" value="AB_hydrolase_1"/>
</dbReference>
<reference evidence="5 6" key="1">
    <citation type="submission" date="2019-02" db="EMBL/GenBank/DDBJ databases">
        <title>Genome sequencing of the rare red list fungi Antrodiella citrinella (Flaviporus citrinellus).</title>
        <authorList>
            <person name="Buettner E."/>
            <person name="Kellner H."/>
        </authorList>
    </citation>
    <scope>NUCLEOTIDE SEQUENCE [LARGE SCALE GENOMIC DNA]</scope>
    <source>
        <strain evidence="5 6">DSM 108506</strain>
    </source>
</reference>
<feature type="domain" description="Peptidase S33 tripeptidyl aminopeptidase-like C-terminal" evidence="4">
    <location>
        <begin position="348"/>
        <end position="447"/>
    </location>
</feature>
<sequence length="488" mass="52821">MVRFPSTIPRDEEGYLGPILFNPGAVEGIQMVLGRAALFRTILGEGYDLIGFDPRGLGFTTPTLTTMISPGEEGLFYNKLSLLVNSSDTALGALYASSHVVGAFAKARVGDVAQHVGTPVVARDMLSITKAHGRDKLQYWGFSYGSVLGATFAAMFPENVGRLIIDGVVDSPDYYKALWSRNLMDTDAELFQLYQACVDAGPLVCAIHESSTEKIHSRVQGLLTKIRSYPASFYNATTGVYGEVDYSLVKSVILSVLYKPHDLGKGLVSAIADLEQGNPEPIWQLSGGKEAGKLLTGSCACPATPEKPWNKIGRENFYAIACGDGDVVTDSVDALRKYYDDLAEDSIFAENWYIRVGCAGWKVRAKERFTASFETNTSYPILLIGNTADPVTPLANAKKMSKGFKNSVVLTQESAGHCSISATSLCTAKAIRAYFRNGTLPQEGAVCDVQSSIFDDKLSLAGNALSVQDWELLQASRGLQQSYFVPII</sequence>
<evidence type="ECO:0000259" key="3">
    <source>
        <dbReference type="Pfam" id="PF00561"/>
    </source>
</evidence>
<dbReference type="OrthoDB" id="425534at2759"/>
<evidence type="ECO:0000256" key="1">
    <source>
        <dbReference type="ARBA" id="ARBA00010088"/>
    </source>
</evidence>
<dbReference type="Gene3D" id="3.40.50.1820">
    <property type="entry name" value="alpha/beta hydrolase"/>
    <property type="match status" value="2"/>
</dbReference>
<dbReference type="GO" id="GO:0016787">
    <property type="term" value="F:hydrolase activity"/>
    <property type="evidence" value="ECO:0007669"/>
    <property type="project" value="UniProtKB-KW"/>
</dbReference>
<accession>A0A4S4MSA0</accession>
<dbReference type="InterPro" id="IPR013595">
    <property type="entry name" value="Pept_S33_TAP-like_C"/>
</dbReference>
<dbReference type="InterPro" id="IPR051601">
    <property type="entry name" value="Serine_prot/Carboxylest_S33"/>
</dbReference>
<evidence type="ECO:0000256" key="2">
    <source>
        <dbReference type="ARBA" id="ARBA00022801"/>
    </source>
</evidence>
<evidence type="ECO:0000313" key="5">
    <source>
        <dbReference type="EMBL" id="THH28198.1"/>
    </source>
</evidence>
<evidence type="ECO:0000313" key="6">
    <source>
        <dbReference type="Proteomes" id="UP000308730"/>
    </source>
</evidence>
<evidence type="ECO:0000259" key="4">
    <source>
        <dbReference type="Pfam" id="PF08386"/>
    </source>
</evidence>
<dbReference type="SUPFAM" id="SSF53474">
    <property type="entry name" value="alpha/beta-Hydrolases"/>
    <property type="match status" value="1"/>
</dbReference>
<dbReference type="PANTHER" id="PTHR43248">
    <property type="entry name" value="2-SUCCINYL-6-HYDROXY-2,4-CYCLOHEXADIENE-1-CARBOXYLATE SYNTHASE"/>
    <property type="match status" value="1"/>
</dbReference>
<name>A0A4S4MSA0_9APHY</name>